<feature type="compositionally biased region" description="Acidic residues" evidence="1">
    <location>
        <begin position="236"/>
        <end position="261"/>
    </location>
</feature>
<protein>
    <submittedName>
        <fullName evidence="3">Uncharacterized protein</fullName>
    </submittedName>
</protein>
<evidence type="ECO:0000256" key="1">
    <source>
        <dbReference type="SAM" id="MobiDB-lite"/>
    </source>
</evidence>
<gene>
    <name evidence="3" type="primary">LOC108011126</name>
</gene>
<dbReference type="RefSeq" id="XP_016931686.2">
    <property type="nucleotide sequence ID" value="XM_017076197.4"/>
</dbReference>
<dbReference type="AlphaFoldDB" id="A0AB39ZDV2"/>
<name>A0AB39ZDV2_DROSZ</name>
<keyword evidence="2" id="KW-1185">Reference proteome</keyword>
<feature type="region of interest" description="Disordered" evidence="1">
    <location>
        <begin position="231"/>
        <end position="331"/>
    </location>
</feature>
<proteinExistence type="predicted"/>
<sequence>MSTEPNGGVQDEETVQNVNSKRLALDRALTNVVNMARRLNFSCAEGYKSLEESLEMAIPTDLKPIEDTASSSPVKTGSGKPCPKRKPNTPVRYTPKGSKFPKTESIPRTPRGVQCLTAHLPVPPPPPPPSPRCPQARELCLALERSDNLRIQFDKTDEVLNQLLNDAQAIDRQVAIQCQMQRDAELIRTMEAEYSGRSMRFLIEAIQEDCESQHVQELKKRCLDTLKRHEEREMQLESDEEDQDQEQDQSQDQDLEQEQDQSEGNGIGKGTQTDFYQNQNEIESTLIELEPPMDLQDHAAFQAGRSGAGDGHQGQTKIQEKTQGEDNLPVE</sequence>
<feature type="region of interest" description="Disordered" evidence="1">
    <location>
        <begin position="61"/>
        <end position="109"/>
    </location>
</feature>
<evidence type="ECO:0000313" key="2">
    <source>
        <dbReference type="Proteomes" id="UP001652628"/>
    </source>
</evidence>
<accession>A0AB39ZDV2</accession>
<organism evidence="2 3">
    <name type="scientific">Drosophila suzukii</name>
    <name type="common">Spotted-wing drosophila fruit fly</name>
    <dbReference type="NCBI Taxonomy" id="28584"/>
    <lineage>
        <taxon>Eukaryota</taxon>
        <taxon>Metazoa</taxon>
        <taxon>Ecdysozoa</taxon>
        <taxon>Arthropoda</taxon>
        <taxon>Hexapoda</taxon>
        <taxon>Insecta</taxon>
        <taxon>Pterygota</taxon>
        <taxon>Neoptera</taxon>
        <taxon>Endopterygota</taxon>
        <taxon>Diptera</taxon>
        <taxon>Brachycera</taxon>
        <taxon>Muscomorpha</taxon>
        <taxon>Ephydroidea</taxon>
        <taxon>Drosophilidae</taxon>
        <taxon>Drosophila</taxon>
        <taxon>Sophophora</taxon>
    </lineage>
</organism>
<dbReference type="GeneID" id="108011126"/>
<dbReference type="Proteomes" id="UP001652628">
    <property type="component" value="Chromosome X"/>
</dbReference>
<feature type="compositionally biased region" description="Polar residues" evidence="1">
    <location>
        <begin position="270"/>
        <end position="283"/>
    </location>
</feature>
<reference evidence="3" key="1">
    <citation type="submission" date="2025-08" db="UniProtKB">
        <authorList>
            <consortium name="RefSeq"/>
        </authorList>
    </citation>
    <scope>IDENTIFICATION</scope>
</reference>
<evidence type="ECO:0000313" key="3">
    <source>
        <dbReference type="RefSeq" id="XP_016931686.2"/>
    </source>
</evidence>